<evidence type="ECO:0000313" key="1">
    <source>
        <dbReference type="EMBL" id="KAI3715545.1"/>
    </source>
</evidence>
<proteinExistence type="predicted"/>
<keyword evidence="2" id="KW-1185">Reference proteome</keyword>
<name>A0ACB9B0W5_ARCLA</name>
<reference evidence="2" key="1">
    <citation type="journal article" date="2022" name="Mol. Ecol. Resour.">
        <title>The genomes of chicory, endive, great burdock and yacon provide insights into Asteraceae palaeo-polyploidization history and plant inulin production.</title>
        <authorList>
            <person name="Fan W."/>
            <person name="Wang S."/>
            <person name="Wang H."/>
            <person name="Wang A."/>
            <person name="Jiang F."/>
            <person name="Liu H."/>
            <person name="Zhao H."/>
            <person name="Xu D."/>
            <person name="Zhang Y."/>
        </authorList>
    </citation>
    <scope>NUCLEOTIDE SEQUENCE [LARGE SCALE GENOMIC DNA]</scope>
    <source>
        <strain evidence="2">cv. Niubang</strain>
    </source>
</reference>
<evidence type="ECO:0000313" key="2">
    <source>
        <dbReference type="Proteomes" id="UP001055879"/>
    </source>
</evidence>
<protein>
    <submittedName>
        <fullName evidence="1">Uncharacterized protein</fullName>
    </submittedName>
</protein>
<organism evidence="1 2">
    <name type="scientific">Arctium lappa</name>
    <name type="common">Greater burdock</name>
    <name type="synonym">Lappa major</name>
    <dbReference type="NCBI Taxonomy" id="4217"/>
    <lineage>
        <taxon>Eukaryota</taxon>
        <taxon>Viridiplantae</taxon>
        <taxon>Streptophyta</taxon>
        <taxon>Embryophyta</taxon>
        <taxon>Tracheophyta</taxon>
        <taxon>Spermatophyta</taxon>
        <taxon>Magnoliopsida</taxon>
        <taxon>eudicotyledons</taxon>
        <taxon>Gunneridae</taxon>
        <taxon>Pentapetalae</taxon>
        <taxon>asterids</taxon>
        <taxon>campanulids</taxon>
        <taxon>Asterales</taxon>
        <taxon>Asteraceae</taxon>
        <taxon>Carduoideae</taxon>
        <taxon>Cardueae</taxon>
        <taxon>Arctiinae</taxon>
        <taxon>Arctium</taxon>
    </lineage>
</organism>
<accession>A0ACB9B0W5</accession>
<gene>
    <name evidence="1" type="ORF">L6452_22531</name>
</gene>
<dbReference type="Proteomes" id="UP001055879">
    <property type="component" value="Linkage Group LG07"/>
</dbReference>
<sequence length="1264" mass="144464">MVTSAMEKQQEAFLKMLEDRDVSIRRPEVVAENAVAGSGGTGGENRTEGVVVLETGQTGKGCSYKSFMGCKPPEFAGVDDPVACMKWLREIEQAFRACGCDENQKVNFGSQMRRGATLIWWDVHTATIGEAVLAKMSWATFKKKVMEEYCNENEMDLIEEEFRALKKGDLTVREYTRFFMEKLNLVGHVAPTEKEQIKAYLKGLPADMGNRVQNSKSTNLREIIEEAKVMERVYARDKEEKSKAAEKRKSEVPPSSFKRPKFQPNVRNFDDRREAKLCPKCKSKNFGPCNSNPRPVVCFKCNKPGHTSPRCPMPGTLCFECQESGHKRRDCPKLRGGVRGGNPPVQPKREAVPKAQGRAFQMTREEAKETTDVVSELNVPTSTLSNALVVEIANGEQVILREVLEKCQLDIGGELFVVDLLPMEIGSFDVVIGMDWLSHHKAEIFCSKKMIKLPTSSGRFVFVYGEKRKGEVALISSIKASKCLAKNCPSFLAYVLDAKAEKKKIEDVRVVSEYPDVFPDDLPGLPPDRQVEFRIDLIPGAAPIAHAPYRLAPTEMQEMMSQLQELLEKGFVRPSSSPWGAPVLFVKKKDGSMRMCIDYRELNKVTVKNKYPLPRIDDLFDQLQGAGCFSKIDLRSGYHQVRVRGEDISKTAFRTHYGHYEFLVMPFGLTNAPTIFMDLMNRVCRPFLDKSVIVFIDDILVYSKNDEEHERHLREVLEVLRDEKLYAKFSKCEFWLREVQFLGHVVSSEGVKVDPSKIEAMMNWEPPKSPTEIRSFLGLAGYYRRFIQDFSKIASPLTSLTRKNVKFLWTEKQEQSFRALQRKLCEAPILSLPEGTEDFVVYSDASKMGLGCVLMQRGKKELNMRQRRWLELLKDYDCELQYHPGKENVVADALSLKEYSCGVRVTFARVDVVSSLIDKIKASQSEALLEVNLKSEIMVKQHLQLTEDGRGLKLYQGRIWVPKIGGCRELLLEDAHKSKYSIHPGSTKMYRDLKLNYWWPMMKLDVASYVEHCITCLQVKAEHQRPYGSLQSLEIPEWKWEHITMDFVTKLPRTLKNHDTIWVIVDRLTKNAYFLSMRETLPMDKLAKLYIDDIVSRHGVPLSIVSDRDSRFTSHFWDSLQKELGTRVKLSTAYNPQTDGRSERTIQTLEDMLRSCVIDFGGNWDAHLPLVEFAYNNSYHSSIGMAPFEALYGRKCRTPVCWLEAGEKQFAGPEIVQVTTDKVKVIRERLKAAQDRQKSYADKKRRPVEFQVGERVMLKVSPWK</sequence>
<reference evidence="1 2" key="2">
    <citation type="journal article" date="2022" name="Mol. Ecol. Resour.">
        <title>The genomes of chicory, endive, great burdock and yacon provide insights into Asteraceae paleo-polyploidization history and plant inulin production.</title>
        <authorList>
            <person name="Fan W."/>
            <person name="Wang S."/>
            <person name="Wang H."/>
            <person name="Wang A."/>
            <person name="Jiang F."/>
            <person name="Liu H."/>
            <person name="Zhao H."/>
            <person name="Xu D."/>
            <person name="Zhang Y."/>
        </authorList>
    </citation>
    <scope>NUCLEOTIDE SEQUENCE [LARGE SCALE GENOMIC DNA]</scope>
    <source>
        <strain evidence="2">cv. Niubang</strain>
    </source>
</reference>
<comment type="caution">
    <text evidence="1">The sequence shown here is derived from an EMBL/GenBank/DDBJ whole genome shotgun (WGS) entry which is preliminary data.</text>
</comment>
<dbReference type="EMBL" id="CM042053">
    <property type="protein sequence ID" value="KAI3715545.1"/>
    <property type="molecule type" value="Genomic_DNA"/>
</dbReference>